<proteinExistence type="predicted"/>
<dbReference type="Proteomes" id="UP001335100">
    <property type="component" value="Unassembled WGS sequence"/>
</dbReference>
<accession>A0ABU7HYL5</accession>
<dbReference type="EMBL" id="JAZDQJ010000042">
    <property type="protein sequence ID" value="MEE1936675.1"/>
    <property type="molecule type" value="Genomic_DNA"/>
</dbReference>
<reference evidence="1 2" key="1">
    <citation type="submission" date="2024-01" db="EMBL/GenBank/DDBJ databases">
        <title>Unpublished Manusciprt.</title>
        <authorList>
            <person name="Duman M."/>
            <person name="Valdes E.G."/>
            <person name="Ajmi N."/>
            <person name="Altun S."/>
            <person name="Saticioglu I.B."/>
        </authorList>
    </citation>
    <scope>NUCLEOTIDE SEQUENCE [LARGE SCALE GENOMIC DNA]</scope>
    <source>
        <strain evidence="1 2">148P</strain>
    </source>
</reference>
<evidence type="ECO:0000313" key="2">
    <source>
        <dbReference type="Proteomes" id="UP001335100"/>
    </source>
</evidence>
<dbReference type="SUPFAM" id="SSF52540">
    <property type="entry name" value="P-loop containing nucleoside triphosphate hydrolases"/>
    <property type="match status" value="1"/>
</dbReference>
<gene>
    <name evidence="1" type="ORF">V0R50_25925</name>
</gene>
<comment type="caution">
    <text evidence="1">The sequence shown here is derived from an EMBL/GenBank/DDBJ whole genome shotgun (WGS) entry which is preliminary data.</text>
</comment>
<protein>
    <recommendedName>
        <fullName evidence="3">ATP-binding protein</fullName>
    </recommendedName>
</protein>
<dbReference type="InterPro" id="IPR027417">
    <property type="entry name" value="P-loop_NTPase"/>
</dbReference>
<evidence type="ECO:0000313" key="1">
    <source>
        <dbReference type="EMBL" id="MEE1936675.1"/>
    </source>
</evidence>
<dbReference type="RefSeq" id="WP_330077345.1">
    <property type="nucleotide sequence ID" value="NZ_JAZDQJ010000042.1"/>
</dbReference>
<name>A0ABU7HYL5_9PSED</name>
<evidence type="ECO:0008006" key="3">
    <source>
        <dbReference type="Google" id="ProtNLM"/>
    </source>
</evidence>
<keyword evidence="2" id="KW-1185">Reference proteome</keyword>
<organism evidence="1 2">
    <name type="scientific">Pseudomonas ulcerans</name>
    <dbReference type="NCBI Taxonomy" id="3115852"/>
    <lineage>
        <taxon>Bacteria</taxon>
        <taxon>Pseudomonadati</taxon>
        <taxon>Pseudomonadota</taxon>
        <taxon>Gammaproteobacteria</taxon>
        <taxon>Pseudomonadales</taxon>
        <taxon>Pseudomonadaceae</taxon>
        <taxon>Pseudomonas</taxon>
    </lineage>
</organism>
<sequence length="1165" mass="130509">MHLFPEQFAPQAWSGARSKQFILASDAFQQLLGDALHGHFLADAHVASTAGRDGSIDAWVTEAARADGQFNGFCFPLLVECKHHDDDLPQTSANIARGWAAVKKKLLKQAGDGWPGLYEPWRQARAYLYCISARFPNQQARNDLQKEIRDFFAGLPAAQRPPLDPQQIRVWDWSDLRAWLNTQVLLCDHWRGVQPAQWIDHLGLCKQLRDAPRRGQLSFQTYLLEENLSFITPPDDDPAHPKVLLDALARGENLLLEGEGGIGKTRTLHEVAELALKRRWRVLHLRPSEQEVDLAEAAPMLLSSSNDTLVLIDYIDQLANFDALYWRNTLLPEALERGVRLHLLTNARPSGSSESLERLKSSELFRSVLMRPDAEQRKRVTASIEARLCPTAIAQIGQEAVQRHCGPRPIIAMFIAQALERLAVAGELRAQLDNIPQPDDLLGWLRRRQSEAGMFPQWQAASRWEMPAAPSRQLIAVAAALAVCPFPADELPQVIECTLQGEQAQVAWILQTLENDGWIEVDGDSYRTPHDAIADEILRQMLKHPDRVMADLLVSAGQGRPLGRFARSLGRLSGEGVLPKADKASIETSTRAWLQTQAATLGQALSKENPGVVAYALGSLLDYRPWRETAESVWAELVAPWLERNGSLLEARHFIHRGLKSLPGDSLLQPALDWLADNGNRVVASFILGPLLDKRANLGAQRESVVDSTMHWLARHGADRSAGFVLSPLLGWSEELLEGREGAVIGAALRWLGQHGTDRQAQFVFASLLEWDERRLGGDQPRVLALALSWLEQSQQQEQNRVLPPLLAWAPERLGEQGDKVLASAVAWLERFAESYAVGRFMLPPLLRWGMKRLGDHRNRVLDAALHWTALHAVETGVHWVLSALLEWERWQLGEHAPVVVSQSLAWLAQRDNQASQEIGYVLHLLLKWQPVEFAAAEQDVLAAALRWLAFADNAVQVQAGYVLPPLLRWRKLPLDQRSRIVRLAIVWLDLYAEREDASYVLEGMLEASSASSDAEYAADVIARAEQWLKARSEDPERSFIIARLLKVTTVPLTRWLALAEEGLSLLEQGPGNSSDSYVLQGVLCRLPMLPATLHERWTLLVVRWVGCARKSRHVGRFFYACRVQLNEADLAPLRPLLDAAVSAREDLETYDWLRPMKSRESSGA</sequence>